<reference evidence="11" key="1">
    <citation type="submission" date="2016-04" db="EMBL/GenBank/DDBJ databases">
        <title>Fast-growing isolate from the root nodules of Vavilovia formosa.</title>
        <authorList>
            <person name="Kimeklis A."/>
            <person name="Safronova V."/>
            <person name="Belimov A."/>
            <person name="Andronov E."/>
        </authorList>
    </citation>
    <scope>NUCLEOTIDE SEQUENCE [LARGE SCALE GENOMIC DNA]</scope>
    <source>
        <strain evidence="11">Vaf-46</strain>
    </source>
</reference>
<evidence type="ECO:0000256" key="1">
    <source>
        <dbReference type="ARBA" id="ARBA00001052"/>
    </source>
</evidence>
<dbReference type="AlphaFoldDB" id="A0A179C1C9"/>
<dbReference type="NCBIfam" id="NF006826">
    <property type="entry name" value="PRK09347.1-3"/>
    <property type="match status" value="1"/>
</dbReference>
<dbReference type="EMBL" id="LWBS01000005">
    <property type="protein sequence ID" value="OAP97583.1"/>
    <property type="molecule type" value="Genomic_DNA"/>
</dbReference>
<evidence type="ECO:0000313" key="10">
    <source>
        <dbReference type="EMBL" id="ANP90059.1"/>
    </source>
</evidence>
<keyword evidence="8" id="KW-0547">Nucleotide-binding</keyword>
<evidence type="ECO:0000313" key="11">
    <source>
        <dbReference type="EMBL" id="OAP97583.1"/>
    </source>
</evidence>
<evidence type="ECO:0000256" key="2">
    <source>
        <dbReference type="ARBA" id="ARBA00005080"/>
    </source>
</evidence>
<dbReference type="InterPro" id="IPR043133">
    <property type="entry name" value="GTP-CH-I_C/QueF"/>
</dbReference>
<evidence type="ECO:0000256" key="6">
    <source>
        <dbReference type="ARBA" id="ARBA00022801"/>
    </source>
</evidence>
<dbReference type="InterPro" id="IPR018234">
    <property type="entry name" value="GTP_CycHdrlase_I_CS"/>
</dbReference>
<dbReference type="EC" id="3.5.4.16" evidence="8"/>
<evidence type="ECO:0000313" key="12">
    <source>
        <dbReference type="Proteomes" id="UP000092691"/>
    </source>
</evidence>
<comment type="catalytic activity">
    <reaction evidence="1 8">
        <text>GTP + H2O = 7,8-dihydroneopterin 3'-triphosphate + formate + H(+)</text>
        <dbReference type="Rhea" id="RHEA:17473"/>
        <dbReference type="ChEBI" id="CHEBI:15377"/>
        <dbReference type="ChEBI" id="CHEBI:15378"/>
        <dbReference type="ChEBI" id="CHEBI:15740"/>
        <dbReference type="ChEBI" id="CHEBI:37565"/>
        <dbReference type="ChEBI" id="CHEBI:58462"/>
        <dbReference type="EC" id="3.5.4.16"/>
    </reaction>
</comment>
<dbReference type="GO" id="GO:0003934">
    <property type="term" value="F:GTP cyclohydrolase I activity"/>
    <property type="evidence" value="ECO:0007669"/>
    <property type="project" value="UniProtKB-UniRule"/>
</dbReference>
<dbReference type="InterPro" id="IPR001474">
    <property type="entry name" value="GTP_CycHdrlase_I"/>
</dbReference>
<dbReference type="OrthoDB" id="9801207at2"/>
<evidence type="ECO:0000259" key="9">
    <source>
        <dbReference type="Pfam" id="PF01227"/>
    </source>
</evidence>
<keyword evidence="6 8" id="KW-0378">Hydrolase</keyword>
<feature type="binding site" evidence="8">
    <location>
        <position position="94"/>
    </location>
    <ligand>
        <name>Zn(2+)</name>
        <dbReference type="ChEBI" id="CHEBI:29105"/>
    </ligand>
</feature>
<evidence type="ECO:0000256" key="5">
    <source>
        <dbReference type="ARBA" id="ARBA00022563"/>
    </source>
</evidence>
<feature type="domain" description="GTP cyclohydrolase I" evidence="9">
    <location>
        <begin position="21"/>
        <end position="198"/>
    </location>
</feature>
<organism evidence="11">
    <name type="scientific">Rhizobium leguminosarum</name>
    <dbReference type="NCBI Taxonomy" id="384"/>
    <lineage>
        <taxon>Bacteria</taxon>
        <taxon>Pseudomonadati</taxon>
        <taxon>Pseudomonadota</taxon>
        <taxon>Alphaproteobacteria</taxon>
        <taxon>Hyphomicrobiales</taxon>
        <taxon>Rhizobiaceae</taxon>
        <taxon>Rhizobium/Agrobacterium group</taxon>
        <taxon>Rhizobium</taxon>
    </lineage>
</organism>
<evidence type="ECO:0000256" key="3">
    <source>
        <dbReference type="ARBA" id="ARBA00008085"/>
    </source>
</evidence>
<dbReference type="GO" id="GO:0005525">
    <property type="term" value="F:GTP binding"/>
    <property type="evidence" value="ECO:0007669"/>
    <property type="project" value="UniProtKB-KW"/>
</dbReference>
<keyword evidence="10" id="KW-0614">Plasmid</keyword>
<accession>A0A179C1C9</accession>
<keyword evidence="8" id="KW-0862">Zinc</keyword>
<dbReference type="FunFam" id="3.30.1130.10:FF:000001">
    <property type="entry name" value="GTP cyclohydrolase 1"/>
    <property type="match status" value="1"/>
</dbReference>
<feature type="binding site" evidence="8">
    <location>
        <position position="162"/>
    </location>
    <ligand>
        <name>Zn(2+)</name>
        <dbReference type="ChEBI" id="CHEBI:29105"/>
    </ligand>
</feature>
<dbReference type="GO" id="GO:0046654">
    <property type="term" value="P:tetrahydrofolate biosynthetic process"/>
    <property type="evidence" value="ECO:0007669"/>
    <property type="project" value="UniProtKB-UniRule"/>
</dbReference>
<dbReference type="EMBL" id="CP016287">
    <property type="protein sequence ID" value="ANP90059.1"/>
    <property type="molecule type" value="Genomic_DNA"/>
</dbReference>
<comment type="subunit">
    <text evidence="8">Homopolymer.</text>
</comment>
<feature type="binding site" evidence="8">
    <location>
        <position position="91"/>
    </location>
    <ligand>
        <name>Zn(2+)</name>
        <dbReference type="ChEBI" id="CHEBI:29105"/>
    </ligand>
</feature>
<dbReference type="NCBIfam" id="NF006825">
    <property type="entry name" value="PRK09347.1-2"/>
    <property type="match status" value="1"/>
</dbReference>
<dbReference type="InterPro" id="IPR020602">
    <property type="entry name" value="GTP_CycHdrlase_I_dom"/>
</dbReference>
<sequence>MDTIAPKIDIFQRDVTREQVEDAIRTLLVWVGEDPAREGLSDTPKRVATAFKEYCAGYEEDPRDVLDRTFEEITGYRDMVVLRHVPFESMCEHHLAPIIGNAHVAYLPVGRVVGISKLARVVDGYSRRLQIQERLTVEIAEAVDNVLKPRGAACVIDAEHFCMKCRGVRKKGSWMTTSHLTGAFLTDDRTRQEFYQRIRCDGFGSRGL</sequence>
<dbReference type="GO" id="GO:0005737">
    <property type="term" value="C:cytoplasm"/>
    <property type="evidence" value="ECO:0007669"/>
    <property type="project" value="TreeGrafter"/>
</dbReference>
<dbReference type="FunFam" id="1.10.286.10:FF:000001">
    <property type="entry name" value="GTP cyclohydrolase 1"/>
    <property type="match status" value="1"/>
</dbReference>
<dbReference type="Proteomes" id="UP000092691">
    <property type="component" value="Plasmid unnamed1"/>
</dbReference>
<dbReference type="PANTHER" id="PTHR11109:SF7">
    <property type="entry name" value="GTP CYCLOHYDROLASE 1"/>
    <property type="match status" value="1"/>
</dbReference>
<dbReference type="InterPro" id="IPR043134">
    <property type="entry name" value="GTP-CH-I_N"/>
</dbReference>
<keyword evidence="7 8" id="KW-0342">GTP-binding</keyword>
<dbReference type="Gene3D" id="3.30.1130.10">
    <property type="match status" value="1"/>
</dbReference>
<dbReference type="Gene3D" id="1.10.286.10">
    <property type="match status" value="1"/>
</dbReference>
<dbReference type="RefSeq" id="WP_064244993.1">
    <property type="nucleotide sequence ID" value="NZ_CP016287.1"/>
</dbReference>
<keyword evidence="5 8" id="KW-0554">One-carbon metabolism</keyword>
<reference evidence="10 12" key="2">
    <citation type="submission" date="2016-06" db="EMBL/GenBank/DDBJ databases">
        <title>Microsymbionts genomes from the relict species Vavilovia formosa.</title>
        <authorList>
            <person name="Chirak E."/>
            <person name="Kimeklis A."/>
            <person name="Andronov E."/>
        </authorList>
    </citation>
    <scope>NUCLEOTIDE SEQUENCE [LARGE SCALE GENOMIC DNA]</scope>
    <source>
        <strain evidence="10 12">Vaf10</strain>
        <plasmid evidence="12">Plasmid unnamed1</plasmid>
        <plasmid evidence="10">unnamed1</plasmid>
    </source>
</reference>
<dbReference type="NCBIfam" id="TIGR00063">
    <property type="entry name" value="folE"/>
    <property type="match status" value="1"/>
</dbReference>
<proteinExistence type="inferred from homology"/>
<evidence type="ECO:0000256" key="4">
    <source>
        <dbReference type="ARBA" id="ARBA00011857"/>
    </source>
</evidence>
<dbReference type="HAMAP" id="MF_00223">
    <property type="entry name" value="FolE"/>
    <property type="match status" value="1"/>
</dbReference>
<comment type="pathway">
    <text evidence="2 8">Cofactor biosynthesis; 7,8-dihydroneopterin triphosphate biosynthesis; 7,8-dihydroneopterin triphosphate from GTP: step 1/1.</text>
</comment>
<dbReference type="SUPFAM" id="SSF55620">
    <property type="entry name" value="Tetrahydrobiopterin biosynthesis enzymes-like"/>
    <property type="match status" value="1"/>
</dbReference>
<name>A0A179C1C9_RHILE</name>
<dbReference type="UniPathway" id="UPA00848">
    <property type="reaction ID" value="UER00151"/>
</dbReference>
<dbReference type="Pfam" id="PF01227">
    <property type="entry name" value="GTP_cyclohydroI"/>
    <property type="match status" value="1"/>
</dbReference>
<comment type="subunit">
    <text evidence="4">Toroid-shaped homodecamer, composed of two pentamers of five dimers.</text>
</comment>
<evidence type="ECO:0000256" key="7">
    <source>
        <dbReference type="ARBA" id="ARBA00023134"/>
    </source>
</evidence>
<dbReference type="PROSITE" id="PS00860">
    <property type="entry name" value="GTP_CYCLOHYDROL_1_2"/>
    <property type="match status" value="1"/>
</dbReference>
<comment type="similarity">
    <text evidence="3 8">Belongs to the GTP cyclohydrolase I family.</text>
</comment>
<protein>
    <recommendedName>
        <fullName evidence="8">GTP cyclohydrolase 1</fullName>
        <ecNumber evidence="8">3.5.4.16</ecNumber>
    </recommendedName>
    <alternativeName>
        <fullName evidence="8">GTP cyclohydrolase I</fullName>
        <shortName evidence="8">GTP-CH-I</shortName>
    </alternativeName>
</protein>
<keyword evidence="8" id="KW-0479">Metal-binding</keyword>
<gene>
    <name evidence="8" type="primary">folE</name>
    <name evidence="11" type="ORF">A4U53_36515</name>
    <name evidence="10" type="ORF">BA011_29990</name>
</gene>
<dbReference type="GO" id="GO:0008270">
    <property type="term" value="F:zinc ion binding"/>
    <property type="evidence" value="ECO:0007669"/>
    <property type="project" value="UniProtKB-UniRule"/>
</dbReference>
<dbReference type="GO" id="GO:0006730">
    <property type="term" value="P:one-carbon metabolic process"/>
    <property type="evidence" value="ECO:0007669"/>
    <property type="project" value="UniProtKB-UniRule"/>
</dbReference>
<evidence type="ECO:0000256" key="8">
    <source>
        <dbReference type="HAMAP-Rule" id="MF_00223"/>
    </source>
</evidence>
<geneLocation type="plasmid" evidence="10 12">
    <name>unnamed1</name>
</geneLocation>
<dbReference type="GO" id="GO:0006729">
    <property type="term" value="P:tetrahydrobiopterin biosynthetic process"/>
    <property type="evidence" value="ECO:0007669"/>
    <property type="project" value="TreeGrafter"/>
</dbReference>
<dbReference type="PANTHER" id="PTHR11109">
    <property type="entry name" value="GTP CYCLOHYDROLASE I"/>
    <property type="match status" value="1"/>
</dbReference>